<feature type="region of interest" description="Disordered" evidence="1">
    <location>
        <begin position="114"/>
        <end position="189"/>
    </location>
</feature>
<evidence type="ECO:0000256" key="1">
    <source>
        <dbReference type="SAM" id="MobiDB-lite"/>
    </source>
</evidence>
<organism evidence="2 3">
    <name type="scientific">Fomitopsis schrenkii</name>
    <name type="common">Brown rot fungus</name>
    <dbReference type="NCBI Taxonomy" id="2126942"/>
    <lineage>
        <taxon>Eukaryota</taxon>
        <taxon>Fungi</taxon>
        <taxon>Dikarya</taxon>
        <taxon>Basidiomycota</taxon>
        <taxon>Agaricomycotina</taxon>
        <taxon>Agaricomycetes</taxon>
        <taxon>Polyporales</taxon>
        <taxon>Fomitopsis</taxon>
    </lineage>
</organism>
<protein>
    <submittedName>
        <fullName evidence="2">Uncharacterized protein</fullName>
    </submittedName>
</protein>
<proteinExistence type="predicted"/>
<name>S8E508_FOMSC</name>
<feature type="region of interest" description="Disordered" evidence="1">
    <location>
        <begin position="1"/>
        <end position="39"/>
    </location>
</feature>
<gene>
    <name evidence="2" type="ORF">FOMPIDRAFT_1050156</name>
</gene>
<evidence type="ECO:0000313" key="3">
    <source>
        <dbReference type="Proteomes" id="UP000015241"/>
    </source>
</evidence>
<feature type="compositionally biased region" description="Low complexity" evidence="1">
    <location>
        <begin position="1"/>
        <end position="33"/>
    </location>
</feature>
<dbReference type="AlphaFoldDB" id="S8E508"/>
<sequence>MSLNSISSYSRRSSTASSASASTSLPSLSPSTSVTPGGDSTCSLRSYPLNGLLAAPTSWRGVIEGVDKSPVLELRICEEDPADLTQMSLDELCDQLSNKQKGLARIGVSALKDHSEHRHDLHHGHSSLYGHGSRHGRGHHPNDSISFIDMRDLPPLNERDDEIVIPVPKTLPSPRKKRLDKELPPLPTE</sequence>
<dbReference type="HOGENOM" id="CLU_1434471_0_0_1"/>
<dbReference type="InParanoid" id="S8E508"/>
<keyword evidence="3" id="KW-1185">Reference proteome</keyword>
<dbReference type="EMBL" id="KE504153">
    <property type="protein sequence ID" value="EPS99807.1"/>
    <property type="molecule type" value="Genomic_DNA"/>
</dbReference>
<accession>S8E508</accession>
<reference evidence="2 3" key="1">
    <citation type="journal article" date="2012" name="Science">
        <title>The Paleozoic origin of enzymatic lignin decomposition reconstructed from 31 fungal genomes.</title>
        <authorList>
            <person name="Floudas D."/>
            <person name="Binder M."/>
            <person name="Riley R."/>
            <person name="Barry K."/>
            <person name="Blanchette R.A."/>
            <person name="Henrissat B."/>
            <person name="Martinez A.T."/>
            <person name="Otillar R."/>
            <person name="Spatafora J.W."/>
            <person name="Yadav J.S."/>
            <person name="Aerts A."/>
            <person name="Benoit I."/>
            <person name="Boyd A."/>
            <person name="Carlson A."/>
            <person name="Copeland A."/>
            <person name="Coutinho P.M."/>
            <person name="de Vries R.P."/>
            <person name="Ferreira P."/>
            <person name="Findley K."/>
            <person name="Foster B."/>
            <person name="Gaskell J."/>
            <person name="Glotzer D."/>
            <person name="Gorecki P."/>
            <person name="Heitman J."/>
            <person name="Hesse C."/>
            <person name="Hori C."/>
            <person name="Igarashi K."/>
            <person name="Jurgens J.A."/>
            <person name="Kallen N."/>
            <person name="Kersten P."/>
            <person name="Kohler A."/>
            <person name="Kuees U."/>
            <person name="Kumar T.K.A."/>
            <person name="Kuo A."/>
            <person name="LaButti K."/>
            <person name="Larrondo L.F."/>
            <person name="Lindquist E."/>
            <person name="Ling A."/>
            <person name="Lombard V."/>
            <person name="Lucas S."/>
            <person name="Lundell T."/>
            <person name="Martin R."/>
            <person name="McLaughlin D.J."/>
            <person name="Morgenstern I."/>
            <person name="Morin E."/>
            <person name="Murat C."/>
            <person name="Nagy L.G."/>
            <person name="Nolan M."/>
            <person name="Ohm R.A."/>
            <person name="Patyshakuliyeva A."/>
            <person name="Rokas A."/>
            <person name="Ruiz-Duenas F.J."/>
            <person name="Sabat G."/>
            <person name="Salamov A."/>
            <person name="Samejima M."/>
            <person name="Schmutz J."/>
            <person name="Slot J.C."/>
            <person name="St John F."/>
            <person name="Stenlid J."/>
            <person name="Sun H."/>
            <person name="Sun S."/>
            <person name="Syed K."/>
            <person name="Tsang A."/>
            <person name="Wiebenga A."/>
            <person name="Young D."/>
            <person name="Pisabarro A."/>
            <person name="Eastwood D.C."/>
            <person name="Martin F."/>
            <person name="Cullen D."/>
            <person name="Grigoriev I.V."/>
            <person name="Hibbett D.S."/>
        </authorList>
    </citation>
    <scope>NUCLEOTIDE SEQUENCE</scope>
    <source>
        <strain evidence="3">FP-58527</strain>
    </source>
</reference>
<dbReference type="OrthoDB" id="3064136at2759"/>
<evidence type="ECO:0000313" key="2">
    <source>
        <dbReference type="EMBL" id="EPS99807.1"/>
    </source>
</evidence>
<dbReference type="Proteomes" id="UP000015241">
    <property type="component" value="Unassembled WGS sequence"/>
</dbReference>